<dbReference type="InterPro" id="IPR050807">
    <property type="entry name" value="TransReg_Diox_bact_type"/>
</dbReference>
<geneLocation type="plasmid" evidence="3 4">
    <name>pBPHYT01</name>
</geneLocation>
<dbReference type="InterPro" id="IPR010982">
    <property type="entry name" value="Lambda_DNA-bd_dom_sf"/>
</dbReference>
<dbReference type="RefSeq" id="WP_012430932.1">
    <property type="nucleotide sequence ID" value="NC_010679.1"/>
</dbReference>
<dbReference type="CDD" id="cd00093">
    <property type="entry name" value="HTH_XRE"/>
    <property type="match status" value="1"/>
</dbReference>
<protein>
    <submittedName>
        <fullName evidence="3">Transcriptional regulator, XRE family</fullName>
    </submittedName>
</protein>
<accession>B2TH10</accession>
<dbReference type="Proteomes" id="UP000001739">
    <property type="component" value="Plasmid pBPHYT01"/>
</dbReference>
<dbReference type="PANTHER" id="PTHR46797:SF1">
    <property type="entry name" value="METHYLPHOSPHONATE SYNTHASE"/>
    <property type="match status" value="1"/>
</dbReference>
<dbReference type="Gene3D" id="1.10.260.40">
    <property type="entry name" value="lambda repressor-like DNA-binding domains"/>
    <property type="match status" value="1"/>
</dbReference>
<name>B2TH10_PARPJ</name>
<dbReference type="GO" id="GO:0005829">
    <property type="term" value="C:cytosol"/>
    <property type="evidence" value="ECO:0007669"/>
    <property type="project" value="TreeGrafter"/>
</dbReference>
<organism evidence="3 4">
    <name type="scientific">Paraburkholderia phytofirmans (strain DSM 17436 / LMG 22146 / PsJN)</name>
    <name type="common">Burkholderia phytofirmans</name>
    <dbReference type="NCBI Taxonomy" id="398527"/>
    <lineage>
        <taxon>Bacteria</taxon>
        <taxon>Pseudomonadati</taxon>
        <taxon>Pseudomonadota</taxon>
        <taxon>Betaproteobacteria</taxon>
        <taxon>Burkholderiales</taxon>
        <taxon>Burkholderiaceae</taxon>
        <taxon>Paraburkholderia</taxon>
    </lineage>
</organism>
<dbReference type="HOGENOM" id="CLU_066192_29_0_4"/>
<dbReference type="SUPFAM" id="SSF47413">
    <property type="entry name" value="lambda repressor-like DNA-binding domains"/>
    <property type="match status" value="1"/>
</dbReference>
<evidence type="ECO:0000313" key="4">
    <source>
        <dbReference type="Proteomes" id="UP000001739"/>
    </source>
</evidence>
<dbReference type="SMART" id="SM00530">
    <property type="entry name" value="HTH_XRE"/>
    <property type="match status" value="1"/>
</dbReference>
<dbReference type="PANTHER" id="PTHR46797">
    <property type="entry name" value="HTH-TYPE TRANSCRIPTIONAL REGULATOR"/>
    <property type="match status" value="1"/>
</dbReference>
<feature type="domain" description="HTH cro/C1-type" evidence="2">
    <location>
        <begin position="13"/>
        <end position="67"/>
    </location>
</feature>
<dbReference type="GO" id="GO:0003700">
    <property type="term" value="F:DNA-binding transcription factor activity"/>
    <property type="evidence" value="ECO:0007669"/>
    <property type="project" value="TreeGrafter"/>
</dbReference>
<dbReference type="Pfam" id="PF01381">
    <property type="entry name" value="HTH_3"/>
    <property type="match status" value="1"/>
</dbReference>
<dbReference type="GO" id="GO:0003677">
    <property type="term" value="F:DNA binding"/>
    <property type="evidence" value="ECO:0007669"/>
    <property type="project" value="UniProtKB-KW"/>
</dbReference>
<evidence type="ECO:0000259" key="2">
    <source>
        <dbReference type="PROSITE" id="PS50943"/>
    </source>
</evidence>
<dbReference type="PROSITE" id="PS50943">
    <property type="entry name" value="HTH_CROC1"/>
    <property type="match status" value="1"/>
</dbReference>
<evidence type="ECO:0000313" key="3">
    <source>
        <dbReference type="EMBL" id="ACD21559.1"/>
    </source>
</evidence>
<sequence>MNSPANYAFGKALRSLRARRGMSQYSLANEANLDRSYISLLERGHRSPTLETMCSLAQALNVSIGEMIFVVESFLSAKK</sequence>
<dbReference type="EMBL" id="CP001054">
    <property type="protein sequence ID" value="ACD21559.1"/>
    <property type="molecule type" value="Genomic_DNA"/>
</dbReference>
<dbReference type="KEGG" id="bpy:Bphyt_7274"/>
<dbReference type="eggNOG" id="COG1476">
    <property type="taxonomic scope" value="Bacteria"/>
</dbReference>
<keyword evidence="1" id="KW-0238">DNA-binding</keyword>
<gene>
    <name evidence="3" type="ordered locus">Bphyt_7274</name>
</gene>
<dbReference type="AlphaFoldDB" id="B2TH10"/>
<proteinExistence type="predicted"/>
<dbReference type="InterPro" id="IPR001387">
    <property type="entry name" value="Cro/C1-type_HTH"/>
</dbReference>
<keyword evidence="3" id="KW-0614">Plasmid</keyword>
<reference evidence="3 4" key="1">
    <citation type="journal article" date="2011" name="J. Bacteriol.">
        <title>Complete genome sequence of the plant growth-promoting endophyte Burkholderia phytofirmans strain PsJN.</title>
        <authorList>
            <person name="Weilharter A."/>
            <person name="Mitter B."/>
            <person name="Shin M.V."/>
            <person name="Chain P.S."/>
            <person name="Nowak J."/>
            <person name="Sessitsch A."/>
        </authorList>
    </citation>
    <scope>NUCLEOTIDE SEQUENCE [LARGE SCALE GENOMIC DNA]</scope>
    <source>
        <strain evidence="4">DSM 17436 / LMG 22146 / PsJN</strain>
        <plasmid evidence="3 4">pBPHYT01</plasmid>
    </source>
</reference>
<evidence type="ECO:0000256" key="1">
    <source>
        <dbReference type="ARBA" id="ARBA00023125"/>
    </source>
</evidence>
<dbReference type="OrthoDB" id="73827at2"/>